<keyword evidence="2" id="KW-1185">Reference proteome</keyword>
<protein>
    <submittedName>
        <fullName evidence="1">Class I SAM-dependent methyltransferase</fullName>
    </submittedName>
</protein>
<keyword evidence="1" id="KW-0808">Transferase</keyword>
<accession>A0A6G4XLB5</accession>
<dbReference type="Proteomes" id="UP000481109">
    <property type="component" value="Unassembled WGS sequence"/>
</dbReference>
<sequence>MHHIPTARRPRALDDVPGWFQPVDQDLFGVLIEATGPEPGDLAEMGCYLGQSAILMGRHLGPGDVLTVCDLFGDETHGSYSRRGTLAYYRKRLTRDAFEANYLAFHEELPRIVHGRTVELAEELAAKSCRFVHIDASHQYEDVSGDIDIARRALRPHGIVALDDYRTEHVPGVAAAVWEAVFTKGLRPVCVSPAKLYATWGDPGPFQRALRGWAAERTDRTVGEDTIDGGTVLRIAPSKLPPPRGARRVAQELLPPVVLRAVSKALP</sequence>
<comment type="caution">
    <text evidence="1">The sequence shown here is derived from an EMBL/GenBank/DDBJ whole genome shotgun (WGS) entry which is preliminary data.</text>
</comment>
<proteinExistence type="predicted"/>
<dbReference type="SUPFAM" id="SSF53335">
    <property type="entry name" value="S-adenosyl-L-methionine-dependent methyltransferases"/>
    <property type="match status" value="1"/>
</dbReference>
<reference evidence="1 2" key="1">
    <citation type="submission" date="2020-02" db="EMBL/GenBank/DDBJ databases">
        <title>Whole-genome analyses of novel actinobacteria.</title>
        <authorList>
            <person name="Sahin N."/>
            <person name="Tokatli A."/>
        </authorList>
    </citation>
    <scope>NUCLEOTIDE SEQUENCE [LARGE SCALE GENOMIC DNA]</scope>
    <source>
        <strain evidence="1 2">YC504</strain>
    </source>
</reference>
<evidence type="ECO:0000313" key="2">
    <source>
        <dbReference type="Proteomes" id="UP000481109"/>
    </source>
</evidence>
<dbReference type="Gene3D" id="3.40.50.150">
    <property type="entry name" value="Vaccinia Virus protein VP39"/>
    <property type="match status" value="1"/>
</dbReference>
<dbReference type="Pfam" id="PF13578">
    <property type="entry name" value="Methyltransf_24"/>
    <property type="match status" value="1"/>
</dbReference>
<keyword evidence="1" id="KW-0489">Methyltransferase</keyword>
<gene>
    <name evidence="1" type="ORF">G6045_22120</name>
</gene>
<dbReference type="EMBL" id="JAAKZW010000098">
    <property type="protein sequence ID" value="NGO78335.1"/>
    <property type="molecule type" value="Genomic_DNA"/>
</dbReference>
<dbReference type="RefSeq" id="WP_165333790.1">
    <property type="nucleotide sequence ID" value="NZ_JAAKZW010000098.1"/>
</dbReference>
<dbReference type="GO" id="GO:0032259">
    <property type="term" value="P:methylation"/>
    <property type="evidence" value="ECO:0007669"/>
    <property type="project" value="UniProtKB-KW"/>
</dbReference>
<evidence type="ECO:0000313" key="1">
    <source>
        <dbReference type="EMBL" id="NGO78335.1"/>
    </source>
</evidence>
<name>A0A6G4XLB5_9ACTN</name>
<dbReference type="AlphaFoldDB" id="A0A6G4XLB5"/>
<dbReference type="InterPro" id="IPR029063">
    <property type="entry name" value="SAM-dependent_MTases_sf"/>
</dbReference>
<organism evidence="1 2">
    <name type="scientific">Streptomyces mesophilus</name>
    <dbReference type="NCBI Taxonomy" id="1775132"/>
    <lineage>
        <taxon>Bacteria</taxon>
        <taxon>Bacillati</taxon>
        <taxon>Actinomycetota</taxon>
        <taxon>Actinomycetes</taxon>
        <taxon>Kitasatosporales</taxon>
        <taxon>Streptomycetaceae</taxon>
        <taxon>Streptomyces</taxon>
    </lineage>
</organism>
<dbReference type="GO" id="GO:0008168">
    <property type="term" value="F:methyltransferase activity"/>
    <property type="evidence" value="ECO:0007669"/>
    <property type="project" value="UniProtKB-KW"/>
</dbReference>